<accession>A0A1N7A1Y8</accession>
<evidence type="ECO:0000256" key="3">
    <source>
        <dbReference type="SAM" id="Coils"/>
    </source>
</evidence>
<keyword evidence="1 2" id="KW-0807">Transducer</keyword>
<dbReference type="OrthoDB" id="9808588at2"/>
<dbReference type="EMBL" id="FTMD01000013">
    <property type="protein sequence ID" value="SIR33105.1"/>
    <property type="molecule type" value="Genomic_DNA"/>
</dbReference>
<dbReference type="Gene3D" id="1.20.120.30">
    <property type="entry name" value="Aspartate receptor, ligand-binding domain"/>
    <property type="match status" value="1"/>
</dbReference>
<feature type="domain" description="Methyl-accepting transducer" evidence="4">
    <location>
        <begin position="61"/>
        <end position="254"/>
    </location>
</feature>
<dbReference type="InterPro" id="IPR004089">
    <property type="entry name" value="MCPsignal_dom"/>
</dbReference>
<gene>
    <name evidence="5" type="ORF">SAMN05421829_11347</name>
</gene>
<dbReference type="PANTHER" id="PTHR32089">
    <property type="entry name" value="METHYL-ACCEPTING CHEMOTAXIS PROTEIN MCPB"/>
    <property type="match status" value="1"/>
</dbReference>
<dbReference type="SMART" id="SM00283">
    <property type="entry name" value="MA"/>
    <property type="match status" value="1"/>
</dbReference>
<sequence>MGWFASGAELAALRQELAASREALERERERSAGLDEQLARQRSEMEAMARRTEMLDALFGNLKTYGESLVSVQGTFSQLAEGLRQQHDVALRSTQSASGSTTAIERISASLDGLAEETRGTVASVHQLDQRAGQIDGIVRLIREIADQTNLLALNAAIEAARAGEQGRGFAVVADEVRKLAERTAAATNEISELVGTIQGETGRAQAMIQTLAGKAAEAAEDGRSVRGSMNELFGLSREMGDMMEGAAVRSFVELAKLDHLIFKMEVYKAASGNSTRRPEEFSSHHKCRLGKWYYEGPGQRFASVPAYRRLEAPHARVHESGRRGLERLLSGDSQSGLQDIAAMEAASMEVLNCLQDLANGAGVRAS</sequence>
<evidence type="ECO:0000313" key="6">
    <source>
        <dbReference type="Proteomes" id="UP000186819"/>
    </source>
</evidence>
<dbReference type="Pfam" id="PF13682">
    <property type="entry name" value="CZB"/>
    <property type="match status" value="1"/>
</dbReference>
<evidence type="ECO:0000259" key="4">
    <source>
        <dbReference type="PROSITE" id="PS50111"/>
    </source>
</evidence>
<dbReference type="PROSITE" id="PS50111">
    <property type="entry name" value="CHEMOTAXIS_TRANSDUC_2"/>
    <property type="match status" value="1"/>
</dbReference>
<dbReference type="PANTHER" id="PTHR32089:SF112">
    <property type="entry name" value="LYSOZYME-LIKE PROTEIN-RELATED"/>
    <property type="match status" value="1"/>
</dbReference>
<keyword evidence="6" id="KW-1185">Reference proteome</keyword>
<dbReference type="InterPro" id="IPR025991">
    <property type="entry name" value="Chemoreceptor_zinc-bind_dom"/>
</dbReference>
<evidence type="ECO:0000313" key="5">
    <source>
        <dbReference type="EMBL" id="SIR33105.1"/>
    </source>
</evidence>
<evidence type="ECO:0000256" key="2">
    <source>
        <dbReference type="PROSITE-ProRule" id="PRU00284"/>
    </source>
</evidence>
<dbReference type="AlphaFoldDB" id="A0A1N7A1Y8"/>
<protein>
    <submittedName>
        <fullName evidence="5">Chemoreceptor zinc-binding domain-containing protein</fullName>
    </submittedName>
</protein>
<dbReference type="Gene3D" id="1.10.287.950">
    <property type="entry name" value="Methyl-accepting chemotaxis protein"/>
    <property type="match status" value="1"/>
</dbReference>
<dbReference type="GO" id="GO:0016020">
    <property type="term" value="C:membrane"/>
    <property type="evidence" value="ECO:0007669"/>
    <property type="project" value="InterPro"/>
</dbReference>
<evidence type="ECO:0000256" key="1">
    <source>
        <dbReference type="ARBA" id="ARBA00023224"/>
    </source>
</evidence>
<proteinExistence type="predicted"/>
<feature type="coiled-coil region" evidence="3">
    <location>
        <begin position="10"/>
        <end position="44"/>
    </location>
</feature>
<name>A0A1N7A1Y8_9RHOO</name>
<keyword evidence="3" id="KW-0175">Coiled coil</keyword>
<reference evidence="6" key="1">
    <citation type="submission" date="2017-01" db="EMBL/GenBank/DDBJ databases">
        <authorList>
            <person name="Varghese N."/>
            <person name="Submissions S."/>
        </authorList>
    </citation>
    <scope>NUCLEOTIDE SEQUENCE [LARGE SCALE GENOMIC DNA]</scope>
    <source>
        <strain evidence="6">ATCC 51758</strain>
    </source>
</reference>
<dbReference type="Proteomes" id="UP000186819">
    <property type="component" value="Unassembled WGS sequence"/>
</dbReference>
<organism evidence="5 6">
    <name type="scientific">Aromatoleum tolulyticum</name>
    <dbReference type="NCBI Taxonomy" id="34027"/>
    <lineage>
        <taxon>Bacteria</taxon>
        <taxon>Pseudomonadati</taxon>
        <taxon>Pseudomonadota</taxon>
        <taxon>Betaproteobacteria</taxon>
        <taxon>Rhodocyclales</taxon>
        <taxon>Rhodocyclaceae</taxon>
        <taxon>Aromatoleum</taxon>
    </lineage>
</organism>
<dbReference type="GO" id="GO:0007165">
    <property type="term" value="P:signal transduction"/>
    <property type="evidence" value="ECO:0007669"/>
    <property type="project" value="UniProtKB-KW"/>
</dbReference>
<dbReference type="Pfam" id="PF00015">
    <property type="entry name" value="MCPsignal"/>
    <property type="match status" value="1"/>
</dbReference>
<dbReference type="SUPFAM" id="SSF58104">
    <property type="entry name" value="Methyl-accepting chemotaxis protein (MCP) signaling domain"/>
    <property type="match status" value="1"/>
</dbReference>
<keyword evidence="5" id="KW-0675">Receptor</keyword>
<dbReference type="STRING" id="34027.SAMN05421829_11347"/>